<accession>A0ABS0EGM8</accession>
<evidence type="ECO:0000313" key="1">
    <source>
        <dbReference type="EMBL" id="MBF8149599.1"/>
    </source>
</evidence>
<dbReference type="RefSeq" id="WP_195870875.1">
    <property type="nucleotide sequence ID" value="NZ_JADOET010000004.1"/>
</dbReference>
<proteinExistence type="predicted"/>
<name>A0ABS0EGM8_9FLAO</name>
<sequence length="98" mass="11383">MLLVLAVLFPSAVKLNHAFSHHTHNVCDDDGSLTTHFHEADIDCDFYKFKLTTQFYFKNKLDTLVSEEENFKITNSQYEFVSDFQKLQTVLRGPPQLI</sequence>
<dbReference type="Proteomes" id="UP000611215">
    <property type="component" value="Unassembled WGS sequence"/>
</dbReference>
<gene>
    <name evidence="1" type="ORF">ITJ86_06795</name>
</gene>
<organism evidence="1 2">
    <name type="scientific">Winogradskyella marina</name>
    <dbReference type="NCBI Taxonomy" id="2785530"/>
    <lineage>
        <taxon>Bacteria</taxon>
        <taxon>Pseudomonadati</taxon>
        <taxon>Bacteroidota</taxon>
        <taxon>Flavobacteriia</taxon>
        <taxon>Flavobacteriales</taxon>
        <taxon>Flavobacteriaceae</taxon>
        <taxon>Winogradskyella</taxon>
    </lineage>
</organism>
<comment type="caution">
    <text evidence="1">The sequence shown here is derived from an EMBL/GenBank/DDBJ whole genome shotgun (WGS) entry which is preliminary data.</text>
</comment>
<keyword evidence="2" id="KW-1185">Reference proteome</keyword>
<dbReference type="EMBL" id="JADOET010000004">
    <property type="protein sequence ID" value="MBF8149599.1"/>
    <property type="molecule type" value="Genomic_DNA"/>
</dbReference>
<reference evidence="1 2" key="1">
    <citation type="submission" date="2020-11" db="EMBL/GenBank/DDBJ databases">
        <title>Winogradskyella marina sp. nov., isolated from marine sediment.</title>
        <authorList>
            <person name="Bo J."/>
            <person name="Wang S."/>
            <person name="Song X."/>
            <person name="Du Z."/>
        </authorList>
    </citation>
    <scope>NUCLEOTIDE SEQUENCE [LARGE SCALE GENOMIC DNA]</scope>
    <source>
        <strain evidence="1 2">F6397</strain>
    </source>
</reference>
<protein>
    <submittedName>
        <fullName evidence="1">Uncharacterized protein</fullName>
    </submittedName>
</protein>
<evidence type="ECO:0000313" key="2">
    <source>
        <dbReference type="Proteomes" id="UP000611215"/>
    </source>
</evidence>